<dbReference type="AlphaFoldDB" id="A0A1D7VGW2"/>
<accession>A0A1D7VGW2</accession>
<dbReference type="Proteomes" id="UP000094094">
    <property type="component" value="Chromosome"/>
</dbReference>
<dbReference type="EMBL" id="CP017157">
    <property type="protein sequence ID" value="AOP45969.1"/>
    <property type="molecule type" value="Genomic_DNA"/>
</dbReference>
<sequence length="287" mass="29608">MRIRATAAALSGALAISALAVPAAQAADAPGPGAAKAQLFASAAQTPANAAADDSQGDTTITNVTVNGGKDIVVGTSLKKTFTVSVTATDPSGIYDGYAFLWHGTDLDTESGVDGAMTPSTDHGTCTVVNATTSTCSVTLVADPKANIYSNILAGRWHVYASAVGNDGDYSIKDNYRSGWVKRAAQLTTNASPEPVAKGATLTVTGALTRANWDTQTYGAYGVGTVQLQFRKAGTSTYTNVKTVTSDSRGNLKTTVKAAYDGYWRYVWAGTSTTSVATATSDYVDVK</sequence>
<evidence type="ECO:0000256" key="1">
    <source>
        <dbReference type="SAM" id="SignalP"/>
    </source>
</evidence>
<dbReference type="RefSeq" id="WP_069567832.1">
    <property type="nucleotide sequence ID" value="NZ_CP017157.1"/>
</dbReference>
<evidence type="ECO:0000313" key="2">
    <source>
        <dbReference type="EMBL" id="AOP45969.1"/>
    </source>
</evidence>
<feature type="chain" id="PRO_5009100904" evidence="1">
    <location>
        <begin position="27"/>
        <end position="287"/>
    </location>
</feature>
<proteinExistence type="predicted"/>
<evidence type="ECO:0000313" key="3">
    <source>
        <dbReference type="Proteomes" id="UP000094094"/>
    </source>
</evidence>
<name>A0A1D7VGW2_9ACTN</name>
<dbReference type="KEGG" id="slc:SL103_06685"/>
<gene>
    <name evidence="2" type="ORF">SL103_06685</name>
</gene>
<reference evidence="2 3" key="1">
    <citation type="submission" date="2016-09" db="EMBL/GenBank/DDBJ databases">
        <title>Complete genome sequencing of Streptomyces lydicus 103 and metabolic pathways analysis of antibiotic biosynthesis.</title>
        <authorList>
            <person name="Jia N."/>
            <person name="Ding M.-Z."/>
            <person name="Gao F."/>
            <person name="Yuan Y.-J."/>
        </authorList>
    </citation>
    <scope>NUCLEOTIDE SEQUENCE [LARGE SCALE GENOMIC DNA]</scope>
    <source>
        <strain evidence="2 3">103</strain>
    </source>
</reference>
<protein>
    <submittedName>
        <fullName evidence="2">Calcium-binding protein</fullName>
    </submittedName>
</protein>
<organism evidence="2 3">
    <name type="scientific">Streptomyces lydicus</name>
    <dbReference type="NCBI Taxonomy" id="47763"/>
    <lineage>
        <taxon>Bacteria</taxon>
        <taxon>Bacillati</taxon>
        <taxon>Actinomycetota</taxon>
        <taxon>Actinomycetes</taxon>
        <taxon>Kitasatosporales</taxon>
        <taxon>Streptomycetaceae</taxon>
        <taxon>Streptomyces</taxon>
    </lineage>
</organism>
<dbReference type="OrthoDB" id="3296851at2"/>
<feature type="signal peptide" evidence="1">
    <location>
        <begin position="1"/>
        <end position="26"/>
    </location>
</feature>
<keyword evidence="1" id="KW-0732">Signal</keyword>
<keyword evidence="3" id="KW-1185">Reference proteome</keyword>